<keyword evidence="5" id="KW-1185">Reference proteome</keyword>
<comment type="caution">
    <text evidence="4">The sequence shown here is derived from an EMBL/GenBank/DDBJ whole genome shotgun (WGS) entry which is preliminary data.</text>
</comment>
<keyword evidence="2" id="KW-0520">NAD</keyword>
<feature type="non-terminal residue" evidence="4">
    <location>
        <position position="1"/>
    </location>
</feature>
<dbReference type="Proteomes" id="UP001287282">
    <property type="component" value="Unassembled WGS sequence"/>
</dbReference>
<dbReference type="EMBL" id="JAWJBA010000739">
    <property type="protein sequence ID" value="MDV2687442.1"/>
    <property type="molecule type" value="Genomic_DNA"/>
</dbReference>
<dbReference type="PANTHER" id="PTHR43521">
    <property type="entry name" value="ALPHA-AMINOADIPIC SEMIALDEHYDE DEHYDROGENASE"/>
    <property type="match status" value="1"/>
</dbReference>
<evidence type="ECO:0000313" key="4">
    <source>
        <dbReference type="EMBL" id="MDV2687442.1"/>
    </source>
</evidence>
<dbReference type="SUPFAM" id="SSF53720">
    <property type="entry name" value="ALDH-like"/>
    <property type="match status" value="1"/>
</dbReference>
<dbReference type="InterPro" id="IPR015590">
    <property type="entry name" value="Aldehyde_DH_dom"/>
</dbReference>
<dbReference type="Gene3D" id="3.40.605.10">
    <property type="entry name" value="Aldehyde Dehydrogenase, Chain A, domain 1"/>
    <property type="match status" value="1"/>
</dbReference>
<organism evidence="4 5">
    <name type="scientific">Alkalihalophilus lindianensis</name>
    <dbReference type="NCBI Taxonomy" id="1630542"/>
    <lineage>
        <taxon>Bacteria</taxon>
        <taxon>Bacillati</taxon>
        <taxon>Bacillota</taxon>
        <taxon>Bacilli</taxon>
        <taxon>Bacillales</taxon>
        <taxon>Bacillaceae</taxon>
        <taxon>Alkalihalophilus</taxon>
    </lineage>
</organism>
<keyword evidence="1" id="KW-0560">Oxidoreductase</keyword>
<accession>A0ABU3XHS2</accession>
<evidence type="ECO:0000259" key="3">
    <source>
        <dbReference type="Pfam" id="PF00171"/>
    </source>
</evidence>
<evidence type="ECO:0000313" key="5">
    <source>
        <dbReference type="Proteomes" id="UP001287282"/>
    </source>
</evidence>
<feature type="non-terminal residue" evidence="4">
    <location>
        <position position="83"/>
    </location>
</feature>
<dbReference type="RefSeq" id="WP_317124354.1">
    <property type="nucleotide sequence ID" value="NZ_JAWJBA010000739.1"/>
</dbReference>
<gene>
    <name evidence="4" type="ORF">RYX56_24150</name>
</gene>
<reference evidence="4 5" key="1">
    <citation type="submission" date="2023-10" db="EMBL/GenBank/DDBJ databases">
        <title>Screening of Alkalihalobacillus lindianensis BZ-TG-R113 and Its Alleviation of Salt Stress on Rapeseed Growth.</title>
        <authorList>
            <person name="Zhao B."/>
            <person name="Guo T."/>
        </authorList>
    </citation>
    <scope>NUCLEOTIDE SEQUENCE [LARGE SCALE GENOMIC DNA]</scope>
    <source>
        <strain evidence="4 5">BZ-TG-R113</strain>
    </source>
</reference>
<sequence length="83" mass="8996">VLTSEMGKVIEEGRGEVQEAVDMAFYMAGEGRRQFGDTVPSELRNKFAMSVRVPIGVAGLITPWNFPIAIASWKSLPALVTGN</sequence>
<protein>
    <submittedName>
        <fullName evidence="4">Aldehyde dehydrogenase family protein</fullName>
    </submittedName>
</protein>
<feature type="domain" description="Aldehyde dehydrogenase" evidence="3">
    <location>
        <begin position="2"/>
        <end position="83"/>
    </location>
</feature>
<name>A0ABU3XHS2_9BACI</name>
<proteinExistence type="predicted"/>
<dbReference type="InterPro" id="IPR016161">
    <property type="entry name" value="Ald_DH/histidinol_DH"/>
</dbReference>
<dbReference type="InterPro" id="IPR044638">
    <property type="entry name" value="ALDH7A1-like"/>
</dbReference>
<evidence type="ECO:0000256" key="2">
    <source>
        <dbReference type="ARBA" id="ARBA00023027"/>
    </source>
</evidence>
<evidence type="ECO:0000256" key="1">
    <source>
        <dbReference type="ARBA" id="ARBA00023002"/>
    </source>
</evidence>
<dbReference type="PANTHER" id="PTHR43521:SF1">
    <property type="entry name" value="ALPHA-AMINOADIPIC SEMIALDEHYDE DEHYDROGENASE"/>
    <property type="match status" value="1"/>
</dbReference>
<dbReference type="InterPro" id="IPR016162">
    <property type="entry name" value="Ald_DH_N"/>
</dbReference>
<dbReference type="Pfam" id="PF00171">
    <property type="entry name" value="Aldedh"/>
    <property type="match status" value="1"/>
</dbReference>